<evidence type="ECO:0000259" key="14">
    <source>
        <dbReference type="Pfam" id="PF21994"/>
    </source>
</evidence>
<dbReference type="AlphaFoldDB" id="A0A402D1J4"/>
<dbReference type="GO" id="GO:0009308">
    <property type="term" value="P:amine metabolic process"/>
    <property type="evidence" value="ECO:0007669"/>
    <property type="project" value="UniProtKB-UniRule"/>
</dbReference>
<name>A0A402D1J4_9BACT</name>
<comment type="similarity">
    <text evidence="2 11">Belongs to the copper/topaquinone oxidase family.</text>
</comment>
<keyword evidence="7 11" id="KW-0186">Copper</keyword>
<evidence type="ECO:0000256" key="3">
    <source>
        <dbReference type="ARBA" id="ARBA00011738"/>
    </source>
</evidence>
<dbReference type="EMBL" id="AP025739">
    <property type="protein sequence ID" value="BDI28655.1"/>
    <property type="molecule type" value="Genomic_DNA"/>
</dbReference>
<evidence type="ECO:0000259" key="13">
    <source>
        <dbReference type="Pfam" id="PF02728"/>
    </source>
</evidence>
<feature type="domain" description="Copper amine oxidase catalytic" evidence="12">
    <location>
        <begin position="239"/>
        <end position="641"/>
    </location>
</feature>
<keyword evidence="8" id="KW-1015">Disulfide bond</keyword>
<dbReference type="Pfam" id="PF01179">
    <property type="entry name" value="Cu_amine_oxid"/>
    <property type="match status" value="1"/>
</dbReference>
<evidence type="ECO:0000256" key="7">
    <source>
        <dbReference type="ARBA" id="ARBA00023008"/>
    </source>
</evidence>
<feature type="modified residue" description="2',4',5'-topaquinone" evidence="10">
    <location>
        <position position="399"/>
    </location>
</feature>
<gene>
    <name evidence="15" type="ORF">CCAX7_007060</name>
</gene>
<evidence type="ECO:0000256" key="5">
    <source>
        <dbReference type="ARBA" id="ARBA00022772"/>
    </source>
</evidence>
<feature type="active site" description="Proton acceptor" evidence="9">
    <location>
        <position position="315"/>
    </location>
</feature>
<dbReference type="InterPro" id="IPR015802">
    <property type="entry name" value="Cu_amine_oxidase_N3"/>
</dbReference>
<evidence type="ECO:0000256" key="1">
    <source>
        <dbReference type="ARBA" id="ARBA00001935"/>
    </source>
</evidence>
<sequence length="675" mass="74998">MATTGSIIEAVAAPPRMHPLEPLSGEEIAAAAGVLRASGLLGDKMRFVLATLAEPAKEVVYGWTAETAAPREAAVQILDNADGKTYEAVVSLTDMSVVRWEHIPGVQPSVMLDEFFECEEGVKNSPEFQAALAKRGISDMSLVMVDPWSAGWYGGESASYETRRVLRAMAWLRAETMDNGYARPIEGVAVIYDLNEQRVLEVIDTGVVALPPEPGNYSREYVSEFSQTGGYRADLKPFEVAQPDGPSFTVDGHHVTWQKWSFRIGFTPREGLVLYTVGYEDGGKARPILYRAALCDMVVPYGDPGYNHYHKNAFDCGEYGIGMLANALELGCDCLGEIRYFDAFMTSSRGEPVKLPNAVCMHEEDFGILWKHVDWRNNHTEVRRSRRLVVSFIATVGNYEYGFFWYFYQDGTIQYEIKLTGIMNTSALPPGETRKYGSLLAPGLYAPNHEHIFNIRMDMMVDGPRNSVQEVHCELEPEGPDNPAGNGYYAQATTLKTEHEAQQLVDPLRGRYWKIVNPHSINRLGLPVSYKLMPGENSAAFQHPSAYVSKRAGYMSKHLWVTPFDADELYATGKYPNQSQTDAGLPMYTQGNRPIEDTDLVVWYTLAHNHIPRPEDWPVMPVGYVGFMLKPVGFFDRNPALDVPPTESKRCHGIAQETGGCGCSSSGSDHKNGAH</sequence>
<evidence type="ECO:0000313" key="15">
    <source>
        <dbReference type="EMBL" id="BDI28655.1"/>
    </source>
</evidence>
<dbReference type="Pfam" id="PF02728">
    <property type="entry name" value="Cu_amine_oxidN3"/>
    <property type="match status" value="1"/>
</dbReference>
<dbReference type="InterPro" id="IPR000269">
    <property type="entry name" value="Cu_amine_oxidase"/>
</dbReference>
<comment type="PTM">
    <text evidence="10 11">Topaquinone (TPQ) is generated by copper-dependent autoxidation of a specific tyrosyl residue.</text>
</comment>
<accession>A0A402D1J4</accession>
<dbReference type="Pfam" id="PF21994">
    <property type="entry name" value="AGAO-like_N2"/>
    <property type="match status" value="1"/>
</dbReference>
<proteinExistence type="inferred from homology"/>
<feature type="domain" description="Copper amine oxidase N3-terminal" evidence="13">
    <location>
        <begin position="108"/>
        <end position="207"/>
    </location>
</feature>
<dbReference type="InterPro" id="IPR054157">
    <property type="entry name" value="AGAO-like_N2"/>
</dbReference>
<dbReference type="SUPFAM" id="SSF54416">
    <property type="entry name" value="Amine oxidase N-terminal region"/>
    <property type="match status" value="2"/>
</dbReference>
<dbReference type="SUPFAM" id="SSF49998">
    <property type="entry name" value="Amine oxidase catalytic domain"/>
    <property type="match status" value="1"/>
</dbReference>
<dbReference type="Proteomes" id="UP000287394">
    <property type="component" value="Chromosome"/>
</dbReference>
<evidence type="ECO:0000256" key="4">
    <source>
        <dbReference type="ARBA" id="ARBA00022723"/>
    </source>
</evidence>
<evidence type="ECO:0000256" key="6">
    <source>
        <dbReference type="ARBA" id="ARBA00023002"/>
    </source>
</evidence>
<evidence type="ECO:0000256" key="2">
    <source>
        <dbReference type="ARBA" id="ARBA00007983"/>
    </source>
</evidence>
<dbReference type="Gene3D" id="3.10.450.40">
    <property type="match status" value="2"/>
</dbReference>
<comment type="subunit">
    <text evidence="3">Homodimer.</text>
</comment>
<evidence type="ECO:0000256" key="11">
    <source>
        <dbReference type="RuleBase" id="RU000672"/>
    </source>
</evidence>
<evidence type="ECO:0000256" key="10">
    <source>
        <dbReference type="PIRSR" id="PIRSR600269-51"/>
    </source>
</evidence>
<dbReference type="RefSeq" id="WP_119323411.1">
    <property type="nucleotide sequence ID" value="NZ_AP025739.1"/>
</dbReference>
<dbReference type="NCBIfam" id="NF008559">
    <property type="entry name" value="PRK11504.1"/>
    <property type="match status" value="1"/>
</dbReference>
<reference evidence="15 16" key="1">
    <citation type="journal article" date="2019" name="Int. J. Syst. Evol. Microbiol.">
        <title>Capsulimonas corticalis gen. nov., sp. nov., an aerobic capsulated bacterium, of a novel bacterial order, Capsulimonadales ord. nov., of the class Armatimonadia of the phylum Armatimonadetes.</title>
        <authorList>
            <person name="Li J."/>
            <person name="Kudo C."/>
            <person name="Tonouchi A."/>
        </authorList>
    </citation>
    <scope>NUCLEOTIDE SEQUENCE [LARGE SCALE GENOMIC DNA]</scope>
    <source>
        <strain evidence="15 16">AX-7</strain>
    </source>
</reference>
<keyword evidence="5 9" id="KW-0801">TPQ</keyword>
<comment type="cofactor">
    <cofactor evidence="11">
        <name>Cu cation</name>
        <dbReference type="ChEBI" id="CHEBI:23378"/>
    </cofactor>
    <text evidence="11">Contains 1 topaquinone per subunit.</text>
</comment>
<dbReference type="InterPro" id="IPR049948">
    <property type="entry name" value="Cu_Am_ox_TPQ-bd"/>
</dbReference>
<keyword evidence="4 11" id="KW-0479">Metal-binding</keyword>
<dbReference type="Gene3D" id="2.70.98.20">
    <property type="entry name" value="Copper amine oxidase, catalytic domain"/>
    <property type="match status" value="1"/>
</dbReference>
<keyword evidence="16" id="KW-1185">Reference proteome</keyword>
<keyword evidence="6 11" id="KW-0560">Oxidoreductase</keyword>
<evidence type="ECO:0000313" key="16">
    <source>
        <dbReference type="Proteomes" id="UP000287394"/>
    </source>
</evidence>
<evidence type="ECO:0000256" key="8">
    <source>
        <dbReference type="ARBA" id="ARBA00023157"/>
    </source>
</evidence>
<dbReference type="OrthoDB" id="9772590at2"/>
<feature type="domain" description="AGAO-like N2" evidence="14">
    <location>
        <begin position="26"/>
        <end position="98"/>
    </location>
</feature>
<dbReference type="InterPro" id="IPR015798">
    <property type="entry name" value="Cu_amine_oxidase_C"/>
</dbReference>
<dbReference type="EC" id="1.4.3.-" evidence="11"/>
<dbReference type="InterPro" id="IPR016182">
    <property type="entry name" value="Cu_amine_oxidase_N-reg"/>
</dbReference>
<dbReference type="GO" id="GO:0008131">
    <property type="term" value="F:primary methylamine oxidase activity"/>
    <property type="evidence" value="ECO:0007669"/>
    <property type="project" value="InterPro"/>
</dbReference>
<evidence type="ECO:0000256" key="9">
    <source>
        <dbReference type="PIRSR" id="PIRSR600269-50"/>
    </source>
</evidence>
<comment type="cofactor">
    <cofactor evidence="1">
        <name>Cu cation</name>
        <dbReference type="ChEBI" id="CHEBI:23378"/>
    </cofactor>
</comment>
<dbReference type="GO" id="GO:0048038">
    <property type="term" value="F:quinone binding"/>
    <property type="evidence" value="ECO:0007669"/>
    <property type="project" value="InterPro"/>
</dbReference>
<dbReference type="InterPro" id="IPR036460">
    <property type="entry name" value="Cu_amine_oxidase_C_sf"/>
</dbReference>
<feature type="active site" description="Schiff-base intermediate with substrate; via topaquinone" evidence="9">
    <location>
        <position position="399"/>
    </location>
</feature>
<dbReference type="FunFam" id="2.70.98.20:FF:000001">
    <property type="entry name" value="Amine oxidase"/>
    <property type="match status" value="1"/>
</dbReference>
<dbReference type="PANTHER" id="PTHR10638">
    <property type="entry name" value="COPPER AMINE OXIDASE"/>
    <property type="match status" value="1"/>
</dbReference>
<dbReference type="GO" id="GO:0005507">
    <property type="term" value="F:copper ion binding"/>
    <property type="evidence" value="ECO:0007669"/>
    <property type="project" value="InterPro"/>
</dbReference>
<evidence type="ECO:0000259" key="12">
    <source>
        <dbReference type="Pfam" id="PF01179"/>
    </source>
</evidence>
<protein>
    <recommendedName>
        <fullName evidence="11">Amine oxidase</fullName>
        <ecNumber evidence="11">1.4.3.-</ecNumber>
    </recommendedName>
</protein>
<organism evidence="15 16">
    <name type="scientific">Capsulimonas corticalis</name>
    <dbReference type="NCBI Taxonomy" id="2219043"/>
    <lineage>
        <taxon>Bacteria</taxon>
        <taxon>Bacillati</taxon>
        <taxon>Armatimonadota</taxon>
        <taxon>Armatimonadia</taxon>
        <taxon>Capsulimonadales</taxon>
        <taxon>Capsulimonadaceae</taxon>
        <taxon>Capsulimonas</taxon>
    </lineage>
</organism>
<dbReference type="PANTHER" id="PTHR10638:SF41">
    <property type="entry name" value="AMINE OXIDASE"/>
    <property type="match status" value="1"/>
</dbReference>
<dbReference type="PROSITE" id="PS01164">
    <property type="entry name" value="COPPER_AMINE_OXID_1"/>
    <property type="match status" value="1"/>
</dbReference>
<dbReference type="KEGG" id="ccot:CCAX7_007060"/>